<keyword evidence="3" id="KW-0804">Transcription</keyword>
<dbReference type="EMBL" id="FNAU01000003">
    <property type="protein sequence ID" value="SDE16048.1"/>
    <property type="molecule type" value="Genomic_DNA"/>
</dbReference>
<keyword evidence="8" id="KW-1185">Reference proteome</keyword>
<evidence type="ECO:0000313" key="7">
    <source>
        <dbReference type="EMBL" id="SDE16048.1"/>
    </source>
</evidence>
<evidence type="ECO:0000256" key="1">
    <source>
        <dbReference type="ARBA" id="ARBA00023015"/>
    </source>
</evidence>
<feature type="domain" description="HTH luxR-type" evidence="5">
    <location>
        <begin position="135"/>
        <end position="200"/>
    </location>
</feature>
<dbReference type="InterPro" id="IPR036388">
    <property type="entry name" value="WH-like_DNA-bd_sf"/>
</dbReference>
<organism evidence="7 8">
    <name type="scientific">Actinobaculum suis</name>
    <dbReference type="NCBI Taxonomy" id="1657"/>
    <lineage>
        <taxon>Bacteria</taxon>
        <taxon>Bacillati</taxon>
        <taxon>Actinomycetota</taxon>
        <taxon>Actinomycetes</taxon>
        <taxon>Actinomycetales</taxon>
        <taxon>Actinomycetaceae</taxon>
        <taxon>Actinobaculum</taxon>
    </lineage>
</organism>
<keyword evidence="2" id="KW-0238">DNA-binding</keyword>
<dbReference type="RefSeq" id="WP_074661192.1">
    <property type="nucleotide sequence ID" value="NZ_FNAU01000003.1"/>
</dbReference>
<dbReference type="GO" id="GO:0006355">
    <property type="term" value="P:regulation of DNA-templated transcription"/>
    <property type="evidence" value="ECO:0007669"/>
    <property type="project" value="InterPro"/>
</dbReference>
<evidence type="ECO:0000313" key="6">
    <source>
        <dbReference type="EMBL" id="MDY5153367.1"/>
    </source>
</evidence>
<evidence type="ECO:0000256" key="3">
    <source>
        <dbReference type="ARBA" id="ARBA00023163"/>
    </source>
</evidence>
<evidence type="ECO:0000313" key="8">
    <source>
        <dbReference type="Proteomes" id="UP000182744"/>
    </source>
</evidence>
<proteinExistence type="predicted"/>
<dbReference type="PRINTS" id="PR00038">
    <property type="entry name" value="HTHLUXR"/>
</dbReference>
<dbReference type="Pfam" id="PF00196">
    <property type="entry name" value="GerE"/>
    <property type="match status" value="1"/>
</dbReference>
<dbReference type="PROSITE" id="PS00622">
    <property type="entry name" value="HTH_LUXR_1"/>
    <property type="match status" value="1"/>
</dbReference>
<dbReference type="PANTHER" id="PTHR44688:SF16">
    <property type="entry name" value="DNA-BINDING TRANSCRIPTIONAL ACTIVATOR DEVR_DOSR"/>
    <property type="match status" value="1"/>
</dbReference>
<dbReference type="InterPro" id="IPR000792">
    <property type="entry name" value="Tscrpt_reg_LuxR_C"/>
</dbReference>
<evidence type="ECO:0000259" key="5">
    <source>
        <dbReference type="PROSITE" id="PS50043"/>
    </source>
</evidence>
<name>A0A1G7AME1_9ACTO</name>
<dbReference type="CDD" id="cd06170">
    <property type="entry name" value="LuxR_C_like"/>
    <property type="match status" value="1"/>
</dbReference>
<dbReference type="PANTHER" id="PTHR44688">
    <property type="entry name" value="DNA-BINDING TRANSCRIPTIONAL ACTIVATOR DEVR_DOSR"/>
    <property type="match status" value="1"/>
</dbReference>
<dbReference type="Gene3D" id="1.10.10.10">
    <property type="entry name" value="Winged helix-like DNA-binding domain superfamily/Winged helix DNA-binding domain"/>
    <property type="match status" value="1"/>
</dbReference>
<dbReference type="InterPro" id="IPR016032">
    <property type="entry name" value="Sig_transdc_resp-reg_C-effctor"/>
</dbReference>
<evidence type="ECO:0000256" key="4">
    <source>
        <dbReference type="SAM" id="MobiDB-lite"/>
    </source>
</evidence>
<dbReference type="EMBL" id="JAWNFU010000002">
    <property type="protein sequence ID" value="MDY5153367.1"/>
    <property type="molecule type" value="Genomic_DNA"/>
</dbReference>
<reference evidence="8" key="1">
    <citation type="submission" date="2016-10" db="EMBL/GenBank/DDBJ databases">
        <authorList>
            <person name="Varghese N."/>
        </authorList>
    </citation>
    <scope>NUCLEOTIDE SEQUENCE [LARGE SCALE GENOMIC DNA]</scope>
    <source>
        <strain evidence="8">DSM 20639</strain>
    </source>
</reference>
<gene>
    <name evidence="6" type="ORF">R6G71_04810</name>
    <name evidence="7" type="ORF">SAMN05421878_1031</name>
</gene>
<accession>A0A1G7AME1</accession>
<evidence type="ECO:0000256" key="2">
    <source>
        <dbReference type="ARBA" id="ARBA00023125"/>
    </source>
</evidence>
<dbReference type="Proteomes" id="UP000182744">
    <property type="component" value="Unassembled WGS sequence"/>
</dbReference>
<dbReference type="GO" id="GO:0003677">
    <property type="term" value="F:DNA binding"/>
    <property type="evidence" value="ECO:0007669"/>
    <property type="project" value="UniProtKB-KW"/>
</dbReference>
<dbReference type="AlphaFoldDB" id="A0A1G7AME1"/>
<dbReference type="SMART" id="SM00421">
    <property type="entry name" value="HTH_LUXR"/>
    <property type="match status" value="1"/>
</dbReference>
<sequence length="207" mass="21920">MSTNRGSGPYEKARVATCGSAIVQPCLIGDEFFGALWVETTSSPRAFSVSDRSRLAQLGVVAAVLLSRAPTATVYDAEGLPRKWEVASIPEPATGALPQVDPRLAGTFPASSANSLATPAVPNSPVNAFVPPEPEPRPPVPLSDRELAVLKHIAGGATNAEIATELFISVNTVRSHRRNLMRKLDSHNAVELLTAARYYGLITAHAD</sequence>
<dbReference type="Proteomes" id="UP001273799">
    <property type="component" value="Unassembled WGS sequence"/>
</dbReference>
<keyword evidence="1" id="KW-0805">Transcription regulation</keyword>
<dbReference type="PROSITE" id="PS50043">
    <property type="entry name" value="HTH_LUXR_2"/>
    <property type="match status" value="1"/>
</dbReference>
<dbReference type="SUPFAM" id="SSF46894">
    <property type="entry name" value="C-terminal effector domain of the bipartite response regulators"/>
    <property type="match status" value="1"/>
</dbReference>
<reference evidence="7" key="2">
    <citation type="submission" date="2016-10" db="EMBL/GenBank/DDBJ databases">
        <authorList>
            <person name="de Groot N.N."/>
        </authorList>
    </citation>
    <scope>NUCLEOTIDE SEQUENCE [LARGE SCALE GENOMIC DNA]</scope>
    <source>
        <strain evidence="7">DSM 20639</strain>
    </source>
</reference>
<protein>
    <submittedName>
        <fullName evidence="6">LuxR C-terminal-related transcriptional regulator</fullName>
    </submittedName>
    <submittedName>
        <fullName evidence="7">Regulatory protein, luxR family</fullName>
    </submittedName>
</protein>
<dbReference type="SUPFAM" id="SSF55781">
    <property type="entry name" value="GAF domain-like"/>
    <property type="match status" value="1"/>
</dbReference>
<reference evidence="6" key="3">
    <citation type="submission" date="2023-10" db="EMBL/GenBank/DDBJ databases">
        <title>Whole Genome based description of the genera Actinobaculum and Actinotignum reveals a complex phylogenetic relationship within the species included in the genus Actinotignum.</title>
        <authorList>
            <person name="Jensen C.S."/>
            <person name="Dargis R."/>
            <person name="Kemp M."/>
            <person name="Christensen J.J."/>
        </authorList>
    </citation>
    <scope>NUCLEOTIDE SEQUENCE</scope>
    <source>
        <strain evidence="6">Actinobaculum_suis_CCUG19206T</strain>
    </source>
</reference>
<feature type="region of interest" description="Disordered" evidence="4">
    <location>
        <begin position="116"/>
        <end position="139"/>
    </location>
</feature>